<dbReference type="GO" id="GO:0005829">
    <property type="term" value="C:cytosol"/>
    <property type="evidence" value="ECO:0007669"/>
    <property type="project" value="TreeGrafter"/>
</dbReference>
<dbReference type="Proteomes" id="UP001152803">
    <property type="component" value="Unassembled WGS sequence"/>
</dbReference>
<gene>
    <name evidence="2" type="ORF">COCON_G00160260</name>
</gene>
<dbReference type="SUPFAM" id="SSF48371">
    <property type="entry name" value="ARM repeat"/>
    <property type="match status" value="1"/>
</dbReference>
<organism evidence="2 3">
    <name type="scientific">Conger conger</name>
    <name type="common">Conger eel</name>
    <name type="synonym">Muraena conger</name>
    <dbReference type="NCBI Taxonomy" id="82655"/>
    <lineage>
        <taxon>Eukaryota</taxon>
        <taxon>Metazoa</taxon>
        <taxon>Chordata</taxon>
        <taxon>Craniata</taxon>
        <taxon>Vertebrata</taxon>
        <taxon>Euteleostomi</taxon>
        <taxon>Actinopterygii</taxon>
        <taxon>Neopterygii</taxon>
        <taxon>Teleostei</taxon>
        <taxon>Anguilliformes</taxon>
        <taxon>Congridae</taxon>
        <taxon>Conger</taxon>
    </lineage>
</organism>
<reference evidence="2" key="1">
    <citation type="journal article" date="2023" name="Science">
        <title>Genome structures resolve the early diversification of teleost fishes.</title>
        <authorList>
            <person name="Parey E."/>
            <person name="Louis A."/>
            <person name="Montfort J."/>
            <person name="Bouchez O."/>
            <person name="Roques C."/>
            <person name="Iampietro C."/>
            <person name="Lluch J."/>
            <person name="Castinel A."/>
            <person name="Donnadieu C."/>
            <person name="Desvignes T."/>
            <person name="Floi Bucao C."/>
            <person name="Jouanno E."/>
            <person name="Wen M."/>
            <person name="Mejri S."/>
            <person name="Dirks R."/>
            <person name="Jansen H."/>
            <person name="Henkel C."/>
            <person name="Chen W.J."/>
            <person name="Zahm M."/>
            <person name="Cabau C."/>
            <person name="Klopp C."/>
            <person name="Thompson A.W."/>
            <person name="Robinson-Rechavi M."/>
            <person name="Braasch I."/>
            <person name="Lecointre G."/>
            <person name="Bobe J."/>
            <person name="Postlethwait J.H."/>
            <person name="Berthelot C."/>
            <person name="Roest Crollius H."/>
            <person name="Guiguen Y."/>
        </authorList>
    </citation>
    <scope>NUCLEOTIDE SEQUENCE</scope>
    <source>
        <strain evidence="2">Concon-B</strain>
    </source>
</reference>
<evidence type="ECO:0000256" key="1">
    <source>
        <dbReference type="ARBA" id="ARBA00034736"/>
    </source>
</evidence>
<evidence type="ECO:0000313" key="3">
    <source>
        <dbReference type="Proteomes" id="UP001152803"/>
    </source>
</evidence>
<dbReference type="PANTHER" id="PTHR32226:SF2">
    <property type="entry name" value="TELO2-INTERACTING PROTEIN 2"/>
    <property type="match status" value="1"/>
</dbReference>
<evidence type="ECO:0008006" key="4">
    <source>
        <dbReference type="Google" id="ProtNLM"/>
    </source>
</evidence>
<comment type="caution">
    <text evidence="2">The sequence shown here is derived from an EMBL/GenBank/DDBJ whole genome shotgun (WGS) entry which is preliminary data.</text>
</comment>
<dbReference type="GO" id="GO:0005634">
    <property type="term" value="C:nucleus"/>
    <property type="evidence" value="ECO:0007669"/>
    <property type="project" value="TreeGrafter"/>
</dbReference>
<protein>
    <recommendedName>
        <fullName evidence="4">TELO2-interacting protein 2</fullName>
    </recommendedName>
</protein>
<dbReference type="GO" id="GO:0110078">
    <property type="term" value="C:TTT Hsp90 cochaperone complex"/>
    <property type="evidence" value="ECO:0007669"/>
    <property type="project" value="InterPro"/>
</dbReference>
<name>A0A9Q1DAS8_CONCO</name>
<dbReference type="InterPro" id="IPR016024">
    <property type="entry name" value="ARM-type_fold"/>
</dbReference>
<dbReference type="PANTHER" id="PTHR32226">
    <property type="entry name" value="TELO2-INTERACTING PROTEIN 2"/>
    <property type="match status" value="1"/>
</dbReference>
<keyword evidence="3" id="KW-1185">Reference proteome</keyword>
<dbReference type="AlphaFoldDB" id="A0A9Q1DAS8"/>
<dbReference type="OrthoDB" id="6417021at2759"/>
<evidence type="ECO:0000313" key="2">
    <source>
        <dbReference type="EMBL" id="KAJ8263569.1"/>
    </source>
</evidence>
<dbReference type="Pfam" id="PF10521">
    <property type="entry name" value="Tti2"/>
    <property type="match status" value="1"/>
</dbReference>
<sequence>MSLSDSLQDLRIKEAAGHRQRDGVSVHEVHSCVQDCLRVARSSAEQLDPLRGVQQLFESGDAHLLFSECCANEGANIKNVYLEIVSSLTQFAALPVCEADSGDLPASSYEDIPEKASAVCAALLALDRRLGAGNDVPCCHGPSTPSGPLARALAPRLFVFAATHLHNQPWTSETSRTAASSLLTAVVQGSGFTSSSQLLCGNTVDEHTGILSAVLEILKPELTKENWKRNQATKHIFAWTLTQVGRPWLAEFLDRVFPPSLLISDDYRTDNKVLGVLCLRHILLNVPAADLRQYNRAQVLYHALFNHLYVAEAELIEAVLPCLLDLLSVLEKPPVGTRVPRKPNHYDQVLRLILTHMEMEHKLALRRVYVRNVALFIDRMGITAVRHLKRLESVILGYLEVSDAPLEQTRLSILEVLKKTIQHAWPRLECRMTVLVRALLRLLVDVSEDCTSAPPAVREELLSRATHCLQLLDYCSQGKLKVLLREVDGSCVDGTVLECLKKVTDAS</sequence>
<dbReference type="EMBL" id="JAFJMO010000011">
    <property type="protein sequence ID" value="KAJ8263569.1"/>
    <property type="molecule type" value="Genomic_DNA"/>
</dbReference>
<comment type="similarity">
    <text evidence="1">Belongs to the TTI2 family.</text>
</comment>
<proteinExistence type="inferred from homology"/>
<accession>A0A9Q1DAS8</accession>
<dbReference type="InterPro" id="IPR018870">
    <property type="entry name" value="Tti2"/>
</dbReference>